<dbReference type="eggNOG" id="COG4775">
    <property type="taxonomic scope" value="Bacteria"/>
</dbReference>
<organism evidence="7 8">
    <name type="scientific">Barnesiella intestinihominis YIT 11860</name>
    <dbReference type="NCBI Taxonomy" id="742726"/>
    <lineage>
        <taxon>Bacteria</taxon>
        <taxon>Pseudomonadati</taxon>
        <taxon>Bacteroidota</taxon>
        <taxon>Bacteroidia</taxon>
        <taxon>Bacteroidales</taxon>
        <taxon>Barnesiellaceae</taxon>
        <taxon>Barnesiella</taxon>
    </lineage>
</organism>
<feature type="domain" description="Bacterial surface antigen (D15)" evidence="6">
    <location>
        <begin position="606"/>
        <end position="794"/>
    </location>
</feature>
<dbReference type="RefSeq" id="WP_008861495.1">
    <property type="nucleotide sequence ID" value="NZ_JH815204.1"/>
</dbReference>
<proteinExistence type="predicted"/>
<gene>
    <name evidence="7" type="ORF">HMPREF9448_01004</name>
</gene>
<keyword evidence="4" id="KW-0472">Membrane</keyword>
<dbReference type="GO" id="GO:0019867">
    <property type="term" value="C:outer membrane"/>
    <property type="evidence" value="ECO:0007669"/>
    <property type="project" value="InterPro"/>
</dbReference>
<dbReference type="Gene3D" id="2.40.160.50">
    <property type="entry name" value="membrane protein fhac: a member of the omp85/tpsb transporter family"/>
    <property type="match status" value="1"/>
</dbReference>
<dbReference type="HOGENOM" id="CLU_010929_0_0_10"/>
<evidence type="ECO:0000256" key="3">
    <source>
        <dbReference type="ARBA" id="ARBA00022729"/>
    </source>
</evidence>
<dbReference type="Pfam" id="PF01103">
    <property type="entry name" value="Omp85"/>
    <property type="match status" value="1"/>
</dbReference>
<name>K0WZC8_9BACT</name>
<evidence type="ECO:0000259" key="6">
    <source>
        <dbReference type="Pfam" id="PF01103"/>
    </source>
</evidence>
<evidence type="ECO:0000313" key="7">
    <source>
        <dbReference type="EMBL" id="EJZ64527.1"/>
    </source>
</evidence>
<dbReference type="PANTHER" id="PTHR12815:SF47">
    <property type="entry name" value="TRANSLOCATION AND ASSEMBLY MODULE SUBUNIT TAMA"/>
    <property type="match status" value="1"/>
</dbReference>
<evidence type="ECO:0000256" key="4">
    <source>
        <dbReference type="ARBA" id="ARBA00023136"/>
    </source>
</evidence>
<reference evidence="7 8" key="1">
    <citation type="submission" date="2012-08" db="EMBL/GenBank/DDBJ databases">
        <title>The Genome Sequence of Barnesiella intestinihominis YIT 11860.</title>
        <authorList>
            <consortium name="The Broad Institute Genome Sequencing Platform"/>
            <person name="Earl A."/>
            <person name="Ward D."/>
            <person name="Feldgarden M."/>
            <person name="Gevers D."/>
            <person name="Morotomi M."/>
            <person name="Walker B."/>
            <person name="Young S.K."/>
            <person name="Zeng Q."/>
            <person name="Gargeya S."/>
            <person name="Fitzgerald M."/>
            <person name="Haas B."/>
            <person name="Abouelleil A."/>
            <person name="Alvarado L."/>
            <person name="Arachchi H.M."/>
            <person name="Berlin A.M."/>
            <person name="Chapman S.B."/>
            <person name="Goldberg J."/>
            <person name="Griggs A."/>
            <person name="Gujja S."/>
            <person name="Hansen M."/>
            <person name="Howarth C."/>
            <person name="Imamovic A."/>
            <person name="Larimer J."/>
            <person name="McCowen C."/>
            <person name="Montmayeur A."/>
            <person name="Murphy C."/>
            <person name="Neiman D."/>
            <person name="Pearson M."/>
            <person name="Priest M."/>
            <person name="Roberts A."/>
            <person name="Saif S."/>
            <person name="Shea T."/>
            <person name="Sisk P."/>
            <person name="Sykes S."/>
            <person name="Wortman J."/>
            <person name="Nusbaum C."/>
            <person name="Birren B."/>
        </authorList>
    </citation>
    <scope>NUCLEOTIDE SEQUENCE [LARGE SCALE GENOMIC DNA]</scope>
    <source>
        <strain evidence="7 8">YIT 11860</strain>
    </source>
</reference>
<protein>
    <recommendedName>
        <fullName evidence="6">Bacterial surface antigen (D15) domain-containing protein</fullName>
    </recommendedName>
</protein>
<evidence type="ECO:0000313" key="8">
    <source>
        <dbReference type="Proteomes" id="UP000006044"/>
    </source>
</evidence>
<dbReference type="EMBL" id="ADLE01000008">
    <property type="protein sequence ID" value="EJZ64527.1"/>
    <property type="molecule type" value="Genomic_DNA"/>
</dbReference>
<keyword evidence="8" id="KW-1185">Reference proteome</keyword>
<dbReference type="PANTHER" id="PTHR12815">
    <property type="entry name" value="SORTING AND ASSEMBLY MACHINERY SAMM50 PROTEIN FAMILY MEMBER"/>
    <property type="match status" value="1"/>
</dbReference>
<keyword evidence="2" id="KW-0812">Transmembrane</keyword>
<dbReference type="STRING" id="742726.HMPREF9448_01004"/>
<comment type="caution">
    <text evidence="7">The sequence shown here is derived from an EMBL/GenBank/DDBJ whole genome shotgun (WGS) entry which is preliminary data.</text>
</comment>
<evidence type="ECO:0000256" key="5">
    <source>
        <dbReference type="ARBA" id="ARBA00023237"/>
    </source>
</evidence>
<keyword evidence="5" id="KW-0998">Cell outer membrane</keyword>
<keyword evidence="3" id="KW-0732">Signal</keyword>
<evidence type="ECO:0000256" key="1">
    <source>
        <dbReference type="ARBA" id="ARBA00004370"/>
    </source>
</evidence>
<comment type="subcellular location">
    <subcellularLocation>
        <location evidence="1">Membrane</location>
    </subcellularLocation>
</comment>
<dbReference type="OrthoDB" id="9814535at2"/>
<sequence>MAGIEKNKVYICKVLSIEKNQVIGEALKIRRVIKASLGAIVGIVLVACSPTRHVPDGSYLLDHVKIETDDKSVKPSDLKSYLRQEPNHRMFGLFRFTLGLYNLSGNDSTKWYNRWVRNAGTPPIIYDPVLIENSRMQMEKAMNNKGYMAARVDVDTVSKGKRMDVFYRVSANTPHYIDDIDYRISNDTISRLVERQYASHSLLKKGSNFDRNVLDEERQRISDMLRRDGFYAFNKELITYTADTADRSKAVDLTMNLVPESVANASGYRPYERYYMRKIYFVLSYDPTATDQIDVANAGTYKNYYFVEGDRPYIRRETLVENCFIRPGLLFSSRDVDNTYTAFGRLRIVKYVNIRFEPAGRNDEGVNQLDCYILLSKDKPQSVSLELEGTNSEGDLGFAVGATYQHRNIFKGSETFSAKVRGAYESLSGDLSGLINDRYTELGGEIGVTYPKFLFPFLRTDFRRRMKASTEYSINLNFQQRPEYTRVIWGAAWKYKWTTNRGFYRHNYDLLDINYVYLPRKTDGFLENIAPDNPLLRYSYEDHFIMRMGYTFYCSNLNPSNPVQRRTNVYTLRAAGEIAGNVLNAFSKLTSKEPDGGYKIFGIRYSQYAKFDFDYSFTHLIDERNSIAFHVGGGIGIPYGNSDILPFEKRYYSGGANSVRGWSVRTLGPGSYNGNNSVSEFINQCGDIRLDINLEYRTKLFWKVELGAFIDAGNIWTIRDYESQPGGQFRLDSFYKEIALAYGLGIRLDFSYFLLRFDMGMKAYNPAAGQDHWAIASQNFKRDSAFHFTVGYPF</sequence>
<dbReference type="Proteomes" id="UP000006044">
    <property type="component" value="Unassembled WGS sequence"/>
</dbReference>
<dbReference type="InterPro" id="IPR039910">
    <property type="entry name" value="D15-like"/>
</dbReference>
<dbReference type="AlphaFoldDB" id="K0WZC8"/>
<accession>K0WZC8</accession>
<evidence type="ECO:0000256" key="2">
    <source>
        <dbReference type="ARBA" id="ARBA00022692"/>
    </source>
</evidence>
<dbReference type="GeneID" id="77848307"/>
<dbReference type="InterPro" id="IPR000184">
    <property type="entry name" value="Bac_surfAg_D15"/>
</dbReference>
<dbReference type="PATRIC" id="fig|742726.3.peg.1069"/>